<keyword evidence="2" id="KW-1185">Reference proteome</keyword>
<gene>
    <name evidence="1" type="ORF">ILUMI_00653</name>
</gene>
<proteinExistence type="predicted"/>
<name>A0A8K0GI74_IGNLU</name>
<dbReference type="AlphaFoldDB" id="A0A8K0GI74"/>
<organism evidence="1 2">
    <name type="scientific">Ignelater luminosus</name>
    <name type="common">Cucubano</name>
    <name type="synonym">Pyrophorus luminosus</name>
    <dbReference type="NCBI Taxonomy" id="2038154"/>
    <lineage>
        <taxon>Eukaryota</taxon>
        <taxon>Metazoa</taxon>
        <taxon>Ecdysozoa</taxon>
        <taxon>Arthropoda</taxon>
        <taxon>Hexapoda</taxon>
        <taxon>Insecta</taxon>
        <taxon>Pterygota</taxon>
        <taxon>Neoptera</taxon>
        <taxon>Endopterygota</taxon>
        <taxon>Coleoptera</taxon>
        <taxon>Polyphaga</taxon>
        <taxon>Elateriformia</taxon>
        <taxon>Elateroidea</taxon>
        <taxon>Elateridae</taxon>
        <taxon>Agrypninae</taxon>
        <taxon>Pyrophorini</taxon>
        <taxon>Ignelater</taxon>
    </lineage>
</organism>
<protein>
    <submittedName>
        <fullName evidence="1">Uncharacterized protein</fullName>
    </submittedName>
</protein>
<accession>A0A8K0GI74</accession>
<dbReference type="EMBL" id="VTPC01000512">
    <property type="protein sequence ID" value="KAF2905520.1"/>
    <property type="molecule type" value="Genomic_DNA"/>
</dbReference>
<dbReference type="Proteomes" id="UP000801492">
    <property type="component" value="Unassembled WGS sequence"/>
</dbReference>
<evidence type="ECO:0000313" key="2">
    <source>
        <dbReference type="Proteomes" id="UP000801492"/>
    </source>
</evidence>
<dbReference type="OrthoDB" id="2155935at2759"/>
<sequence>MNLIYILLLQELNPLFDVNSLTSTEIISRVESLITDVHLETNIFLSTEDDKITLELKRKFQEFYIKYKFCLLVGDENMSVQYLEVRQKKLFDLIEKKDREIQEHQLEGGEISRRNLVTKKFDRNAILENAPEHLFVNVFGKSKVYLETFIKRFGTVANVSVKTNAENTEMYIHFYKIKIYHTIN</sequence>
<comment type="caution">
    <text evidence="1">The sequence shown here is derived from an EMBL/GenBank/DDBJ whole genome shotgun (WGS) entry which is preliminary data.</text>
</comment>
<reference evidence="1" key="1">
    <citation type="submission" date="2019-08" db="EMBL/GenBank/DDBJ databases">
        <title>The genome of the North American firefly Photinus pyralis.</title>
        <authorList>
            <consortium name="Photinus pyralis genome working group"/>
            <person name="Fallon T.R."/>
            <person name="Sander Lower S.E."/>
            <person name="Weng J.-K."/>
        </authorList>
    </citation>
    <scope>NUCLEOTIDE SEQUENCE</scope>
    <source>
        <strain evidence="1">TRF0915ILg1</strain>
        <tissue evidence="1">Whole body</tissue>
    </source>
</reference>
<dbReference type="Gene3D" id="1.10.287.450">
    <property type="entry name" value="Helix hairpin bin"/>
    <property type="match status" value="1"/>
</dbReference>
<evidence type="ECO:0000313" key="1">
    <source>
        <dbReference type="EMBL" id="KAF2905520.1"/>
    </source>
</evidence>